<comment type="subcellular location">
    <subcellularLocation>
        <location evidence="1">Secreted</location>
    </subcellularLocation>
</comment>
<name>Q24M39_9BACT</name>
<dbReference type="CDD" id="cd10918">
    <property type="entry name" value="CE4_NodB_like_5s_6s"/>
    <property type="match status" value="1"/>
</dbReference>
<dbReference type="PANTHER" id="PTHR34216:SF3">
    <property type="entry name" value="POLY-BETA-1,6-N-ACETYL-D-GLUCOSAMINE N-DEACETYLASE"/>
    <property type="match status" value="1"/>
</dbReference>
<evidence type="ECO:0000256" key="1">
    <source>
        <dbReference type="ARBA" id="ARBA00004613"/>
    </source>
</evidence>
<dbReference type="Pfam" id="PF01522">
    <property type="entry name" value="Polysacc_deac_1"/>
    <property type="match status" value="1"/>
</dbReference>
<reference evidence="4" key="1">
    <citation type="journal article" date="2006" name="Environ. Microbiol.">
        <title>Analysis of the first genome fragment from the marine sponge-associated, novel candidate phylum Poribacteria by environmental genomics.</title>
        <authorList>
            <person name="Fieseler L."/>
            <person name="Quaiser A."/>
            <person name="Schleper C."/>
            <person name="Hentschel U."/>
        </authorList>
    </citation>
    <scope>NUCLEOTIDE SEQUENCE</scope>
</reference>
<sequence>MKIKNQELFKTEALQPIPDGLVVLTFDDGNKSDYTYVGPLLKRYGFGATFFITEGLGFLKNKAHYVTWEEIRALHADGFEIGNHTRHHKNVNTQSKEELLTDLIHIDKRCEEYGIPVPETFGYPGDSRGPEAVEVLTEKGYRFARRGIGPEFPYHLEGGRGPAYDPDVHHPLVIPSTGVPGPNWGFEDLVWAVEQAKDGKIAILTFHGVPALEHPWVDVSPEVFKTYMDYLRDTNCTVIALRDLAKHVDASEAIEKKITHFP</sequence>
<dbReference type="InterPro" id="IPR002509">
    <property type="entry name" value="NODB_dom"/>
</dbReference>
<dbReference type="PANTHER" id="PTHR34216">
    <property type="match status" value="1"/>
</dbReference>
<dbReference type="AlphaFoldDB" id="Q24M39"/>
<dbReference type="Gene3D" id="3.20.20.370">
    <property type="entry name" value="Glycoside hydrolase/deacetylase"/>
    <property type="match status" value="2"/>
</dbReference>
<dbReference type="GO" id="GO:0016810">
    <property type="term" value="F:hydrolase activity, acting on carbon-nitrogen (but not peptide) bonds"/>
    <property type="evidence" value="ECO:0007669"/>
    <property type="project" value="InterPro"/>
</dbReference>
<dbReference type="GO" id="GO:0005975">
    <property type="term" value="P:carbohydrate metabolic process"/>
    <property type="evidence" value="ECO:0007669"/>
    <property type="project" value="InterPro"/>
</dbReference>
<dbReference type="PROSITE" id="PS51677">
    <property type="entry name" value="NODB"/>
    <property type="match status" value="1"/>
</dbReference>
<dbReference type="GO" id="GO:0005576">
    <property type="term" value="C:extracellular region"/>
    <property type="evidence" value="ECO:0007669"/>
    <property type="project" value="UniProtKB-SubCell"/>
</dbReference>
<evidence type="ECO:0000259" key="3">
    <source>
        <dbReference type="PROSITE" id="PS51677"/>
    </source>
</evidence>
<dbReference type="InterPro" id="IPR051398">
    <property type="entry name" value="Polysacch_Deacetylase"/>
</dbReference>
<protein>
    <submittedName>
        <fullName evidence="4">Hypothetical deacetylase</fullName>
    </submittedName>
</protein>
<keyword evidence="2" id="KW-0732">Signal</keyword>
<evidence type="ECO:0000313" key="4">
    <source>
        <dbReference type="EMBL" id="AAW84310.1"/>
    </source>
</evidence>
<dbReference type="EMBL" id="AY713479">
    <property type="protein sequence ID" value="AAW84310.1"/>
    <property type="molecule type" value="Genomic_DNA"/>
</dbReference>
<feature type="domain" description="NodB homology" evidence="3">
    <location>
        <begin position="20"/>
        <end position="262"/>
    </location>
</feature>
<proteinExistence type="predicted"/>
<organism evidence="4">
    <name type="scientific">uncultured Poribacteria bacterium 64K2</name>
    <dbReference type="NCBI Taxonomy" id="309182"/>
    <lineage>
        <taxon>Bacteria</taxon>
        <taxon>Candidatus Poribacteria</taxon>
        <taxon>environmental samples</taxon>
    </lineage>
</organism>
<dbReference type="SUPFAM" id="SSF88713">
    <property type="entry name" value="Glycoside hydrolase/deacetylase"/>
    <property type="match status" value="1"/>
</dbReference>
<accession>Q24M39</accession>
<evidence type="ECO:0000256" key="2">
    <source>
        <dbReference type="ARBA" id="ARBA00022729"/>
    </source>
</evidence>
<dbReference type="InterPro" id="IPR011330">
    <property type="entry name" value="Glyco_hydro/deAcase_b/a-brl"/>
</dbReference>